<keyword evidence="2" id="KW-1185">Reference proteome</keyword>
<dbReference type="Proteomes" id="UP000245647">
    <property type="component" value="Unassembled WGS sequence"/>
</dbReference>
<sequence length="159" mass="18385">MANLKANTHPQYFQGDFAIKPQNVIKQILLMFTVADSSGVISNLPGVREYLLDRRSMKFPEGIRIYAYSNASVQKRMIGYCVVYDPRYGFCRWSEINFRPFGYFFTYQSPPPNNLMADITGFSLVSYDREVSLKLKTAYLNVENMVIGHYSNVKFVDEE</sequence>
<gene>
    <name evidence="1" type="ORF">DDR33_24235</name>
</gene>
<reference evidence="1 2" key="1">
    <citation type="submission" date="2018-04" db="EMBL/GenBank/DDBJ databases">
        <title>Pedobacter chongqingensis sp. nov., isolated from a rottenly hemp rope.</title>
        <authorList>
            <person name="Cai Y."/>
        </authorList>
    </citation>
    <scope>NUCLEOTIDE SEQUENCE [LARGE SCALE GENOMIC DNA]</scope>
    <source>
        <strain evidence="1 2">FJ4-8</strain>
    </source>
</reference>
<accession>A0A2U2P9J0</accession>
<dbReference type="EMBL" id="QEAS01000037">
    <property type="protein sequence ID" value="PWG78051.1"/>
    <property type="molecule type" value="Genomic_DNA"/>
</dbReference>
<organism evidence="1 2">
    <name type="scientific">Pararcticibacter amylolyticus</name>
    <dbReference type="NCBI Taxonomy" id="2173175"/>
    <lineage>
        <taxon>Bacteria</taxon>
        <taxon>Pseudomonadati</taxon>
        <taxon>Bacteroidota</taxon>
        <taxon>Sphingobacteriia</taxon>
        <taxon>Sphingobacteriales</taxon>
        <taxon>Sphingobacteriaceae</taxon>
        <taxon>Pararcticibacter</taxon>
    </lineage>
</organism>
<protein>
    <submittedName>
        <fullName evidence="1">Uncharacterized protein</fullName>
    </submittedName>
</protein>
<evidence type="ECO:0000313" key="1">
    <source>
        <dbReference type="EMBL" id="PWG78051.1"/>
    </source>
</evidence>
<proteinExistence type="predicted"/>
<evidence type="ECO:0000313" key="2">
    <source>
        <dbReference type="Proteomes" id="UP000245647"/>
    </source>
</evidence>
<dbReference type="AlphaFoldDB" id="A0A2U2P9J0"/>
<name>A0A2U2P9J0_9SPHI</name>
<comment type="caution">
    <text evidence="1">The sequence shown here is derived from an EMBL/GenBank/DDBJ whole genome shotgun (WGS) entry which is preliminary data.</text>
</comment>